<dbReference type="NCBIfam" id="TIGR00057">
    <property type="entry name" value="L-threonylcarbamoyladenylate synthase"/>
    <property type="match status" value="1"/>
</dbReference>
<proteinExistence type="inferred from homology"/>
<dbReference type="GO" id="GO:0003725">
    <property type="term" value="F:double-stranded RNA binding"/>
    <property type="evidence" value="ECO:0007669"/>
    <property type="project" value="InterPro"/>
</dbReference>
<organism evidence="13 14">
    <name type="scientific">candidate division WOR-1 bacterium RIFCSPHIGHO2_01_FULL_53_15</name>
    <dbReference type="NCBI Taxonomy" id="1802564"/>
    <lineage>
        <taxon>Bacteria</taxon>
        <taxon>Bacillati</taxon>
        <taxon>Saganbacteria</taxon>
    </lineage>
</organism>
<comment type="similarity">
    <text evidence="2">Belongs to the SUA5 family.</text>
</comment>
<evidence type="ECO:0000256" key="6">
    <source>
        <dbReference type="ARBA" id="ARBA00022694"/>
    </source>
</evidence>
<protein>
    <recommendedName>
        <fullName evidence="10">L-threonylcarbamoyladenylate synthase</fullName>
        <ecNumber evidence="3">2.7.7.87</ecNumber>
    </recommendedName>
    <alternativeName>
        <fullName evidence="10">L-threonylcarbamoyladenylate synthase</fullName>
    </alternativeName>
</protein>
<dbReference type="Gene3D" id="3.90.870.10">
    <property type="entry name" value="DHBP synthase"/>
    <property type="match status" value="1"/>
</dbReference>
<dbReference type="EC" id="2.7.7.87" evidence="3"/>
<dbReference type="PROSITE" id="PS51163">
    <property type="entry name" value="YRDC"/>
    <property type="match status" value="1"/>
</dbReference>
<evidence type="ECO:0000313" key="14">
    <source>
        <dbReference type="Proteomes" id="UP000178724"/>
    </source>
</evidence>
<dbReference type="GO" id="GO:0005524">
    <property type="term" value="F:ATP binding"/>
    <property type="evidence" value="ECO:0007669"/>
    <property type="project" value="UniProtKB-KW"/>
</dbReference>
<keyword evidence="4" id="KW-0963">Cytoplasm</keyword>
<sequence length="169" mass="18225">MKSGGVIAFPTETVFGIGALLSKPKAIRQIYKIKKRPRGKPLQVLVASLKQAKELGKFNAQAEKLAKKSWPGPLTLVVYKTAKVSKLITGGTNKVGLRIPAHRTVLKLIRVVGPIVATSANEAGESPALTSKEIKKRLPAIKFVLPGRPKLGKASQVIDTTSAFKLIRR</sequence>
<dbReference type="AlphaFoldDB" id="A0A1F4Q0Z0"/>
<dbReference type="PANTHER" id="PTHR17490:SF16">
    <property type="entry name" value="THREONYLCARBAMOYL-AMP SYNTHASE"/>
    <property type="match status" value="1"/>
</dbReference>
<keyword evidence="5" id="KW-0808">Transferase</keyword>
<comment type="subcellular location">
    <subcellularLocation>
        <location evidence="1">Cytoplasm</location>
    </subcellularLocation>
</comment>
<evidence type="ECO:0000256" key="4">
    <source>
        <dbReference type="ARBA" id="ARBA00022490"/>
    </source>
</evidence>
<gene>
    <name evidence="13" type="ORF">A2625_01280</name>
</gene>
<dbReference type="PANTHER" id="PTHR17490">
    <property type="entry name" value="SUA5"/>
    <property type="match status" value="1"/>
</dbReference>
<evidence type="ECO:0000256" key="9">
    <source>
        <dbReference type="ARBA" id="ARBA00022840"/>
    </source>
</evidence>
<name>A0A1F4Q0Z0_UNCSA</name>
<dbReference type="GO" id="GO:0061710">
    <property type="term" value="F:L-threonylcarbamoyladenylate synthase"/>
    <property type="evidence" value="ECO:0007669"/>
    <property type="project" value="UniProtKB-EC"/>
</dbReference>
<keyword evidence="9" id="KW-0067">ATP-binding</keyword>
<dbReference type="InterPro" id="IPR017945">
    <property type="entry name" value="DHBP_synth_RibB-like_a/b_dom"/>
</dbReference>
<dbReference type="GO" id="GO:0005737">
    <property type="term" value="C:cytoplasm"/>
    <property type="evidence" value="ECO:0007669"/>
    <property type="project" value="UniProtKB-SubCell"/>
</dbReference>
<evidence type="ECO:0000256" key="10">
    <source>
        <dbReference type="ARBA" id="ARBA00029774"/>
    </source>
</evidence>
<dbReference type="GO" id="GO:0006450">
    <property type="term" value="P:regulation of translational fidelity"/>
    <property type="evidence" value="ECO:0007669"/>
    <property type="project" value="TreeGrafter"/>
</dbReference>
<dbReference type="GO" id="GO:0000049">
    <property type="term" value="F:tRNA binding"/>
    <property type="evidence" value="ECO:0007669"/>
    <property type="project" value="TreeGrafter"/>
</dbReference>
<dbReference type="GO" id="GO:0008033">
    <property type="term" value="P:tRNA processing"/>
    <property type="evidence" value="ECO:0007669"/>
    <property type="project" value="UniProtKB-KW"/>
</dbReference>
<dbReference type="Proteomes" id="UP000178724">
    <property type="component" value="Unassembled WGS sequence"/>
</dbReference>
<comment type="caution">
    <text evidence="13">The sequence shown here is derived from an EMBL/GenBank/DDBJ whole genome shotgun (WGS) entry which is preliminary data.</text>
</comment>
<keyword evidence="6" id="KW-0819">tRNA processing</keyword>
<evidence type="ECO:0000256" key="5">
    <source>
        <dbReference type="ARBA" id="ARBA00022679"/>
    </source>
</evidence>
<accession>A0A1F4Q0Z0</accession>
<dbReference type="InterPro" id="IPR050156">
    <property type="entry name" value="TC-AMP_synthase_SUA5"/>
</dbReference>
<evidence type="ECO:0000256" key="3">
    <source>
        <dbReference type="ARBA" id="ARBA00012584"/>
    </source>
</evidence>
<feature type="domain" description="YrdC-like" evidence="12">
    <location>
        <begin position="1"/>
        <end position="169"/>
    </location>
</feature>
<evidence type="ECO:0000256" key="2">
    <source>
        <dbReference type="ARBA" id="ARBA00007663"/>
    </source>
</evidence>
<keyword evidence="7" id="KW-0548">Nucleotidyltransferase</keyword>
<evidence type="ECO:0000256" key="1">
    <source>
        <dbReference type="ARBA" id="ARBA00004496"/>
    </source>
</evidence>
<comment type="catalytic activity">
    <reaction evidence="11">
        <text>L-threonine + hydrogencarbonate + ATP = L-threonylcarbamoyladenylate + diphosphate + H2O</text>
        <dbReference type="Rhea" id="RHEA:36407"/>
        <dbReference type="ChEBI" id="CHEBI:15377"/>
        <dbReference type="ChEBI" id="CHEBI:17544"/>
        <dbReference type="ChEBI" id="CHEBI:30616"/>
        <dbReference type="ChEBI" id="CHEBI:33019"/>
        <dbReference type="ChEBI" id="CHEBI:57926"/>
        <dbReference type="ChEBI" id="CHEBI:73682"/>
        <dbReference type="EC" id="2.7.7.87"/>
    </reaction>
</comment>
<evidence type="ECO:0000256" key="8">
    <source>
        <dbReference type="ARBA" id="ARBA00022741"/>
    </source>
</evidence>
<dbReference type="InterPro" id="IPR006070">
    <property type="entry name" value="Sua5-like_dom"/>
</dbReference>
<reference evidence="13 14" key="1">
    <citation type="journal article" date="2016" name="Nat. Commun.">
        <title>Thousands of microbial genomes shed light on interconnected biogeochemical processes in an aquifer system.</title>
        <authorList>
            <person name="Anantharaman K."/>
            <person name="Brown C.T."/>
            <person name="Hug L.A."/>
            <person name="Sharon I."/>
            <person name="Castelle C.J."/>
            <person name="Probst A.J."/>
            <person name="Thomas B.C."/>
            <person name="Singh A."/>
            <person name="Wilkins M.J."/>
            <person name="Karaoz U."/>
            <person name="Brodie E.L."/>
            <person name="Williams K.H."/>
            <person name="Hubbard S.S."/>
            <person name="Banfield J.F."/>
        </authorList>
    </citation>
    <scope>NUCLEOTIDE SEQUENCE [LARGE SCALE GENOMIC DNA]</scope>
</reference>
<dbReference type="SUPFAM" id="SSF55821">
    <property type="entry name" value="YrdC/RibB"/>
    <property type="match status" value="1"/>
</dbReference>
<dbReference type="EMBL" id="METM01000023">
    <property type="protein sequence ID" value="OGB89537.1"/>
    <property type="molecule type" value="Genomic_DNA"/>
</dbReference>
<evidence type="ECO:0000256" key="7">
    <source>
        <dbReference type="ARBA" id="ARBA00022695"/>
    </source>
</evidence>
<dbReference type="Pfam" id="PF01300">
    <property type="entry name" value="Sua5_yciO_yrdC"/>
    <property type="match status" value="1"/>
</dbReference>
<evidence type="ECO:0000259" key="12">
    <source>
        <dbReference type="PROSITE" id="PS51163"/>
    </source>
</evidence>
<keyword evidence="8" id="KW-0547">Nucleotide-binding</keyword>
<evidence type="ECO:0000313" key="13">
    <source>
        <dbReference type="EMBL" id="OGB89537.1"/>
    </source>
</evidence>
<evidence type="ECO:0000256" key="11">
    <source>
        <dbReference type="ARBA" id="ARBA00048366"/>
    </source>
</evidence>